<keyword evidence="3" id="KW-1185">Reference proteome</keyword>
<evidence type="ECO:0000256" key="1">
    <source>
        <dbReference type="SAM" id="MobiDB-lite"/>
    </source>
</evidence>
<accession>A0A3P7J8H2</accession>
<name>A0A3P7J8H2_STRVU</name>
<feature type="region of interest" description="Disordered" evidence="1">
    <location>
        <begin position="19"/>
        <end position="39"/>
    </location>
</feature>
<gene>
    <name evidence="2" type="ORF">SVUK_LOCUS14594</name>
</gene>
<feature type="compositionally biased region" description="Basic and acidic residues" evidence="1">
    <location>
        <begin position="19"/>
        <end position="29"/>
    </location>
</feature>
<protein>
    <submittedName>
        <fullName evidence="2">Uncharacterized protein</fullName>
    </submittedName>
</protein>
<dbReference type="Proteomes" id="UP000270094">
    <property type="component" value="Unassembled WGS sequence"/>
</dbReference>
<evidence type="ECO:0000313" key="3">
    <source>
        <dbReference type="Proteomes" id="UP000270094"/>
    </source>
</evidence>
<reference evidence="2 3" key="1">
    <citation type="submission" date="2018-11" db="EMBL/GenBank/DDBJ databases">
        <authorList>
            <consortium name="Pathogen Informatics"/>
        </authorList>
    </citation>
    <scope>NUCLEOTIDE SEQUENCE [LARGE SCALE GENOMIC DNA]</scope>
</reference>
<proteinExistence type="predicted"/>
<dbReference type="EMBL" id="UYYB01105679">
    <property type="protein sequence ID" value="VDM79596.1"/>
    <property type="molecule type" value="Genomic_DNA"/>
</dbReference>
<dbReference type="AlphaFoldDB" id="A0A3P7J8H2"/>
<evidence type="ECO:0000313" key="2">
    <source>
        <dbReference type="EMBL" id="VDM79596.1"/>
    </source>
</evidence>
<organism evidence="2 3">
    <name type="scientific">Strongylus vulgaris</name>
    <name type="common">Blood worm</name>
    <dbReference type="NCBI Taxonomy" id="40348"/>
    <lineage>
        <taxon>Eukaryota</taxon>
        <taxon>Metazoa</taxon>
        <taxon>Ecdysozoa</taxon>
        <taxon>Nematoda</taxon>
        <taxon>Chromadorea</taxon>
        <taxon>Rhabditida</taxon>
        <taxon>Rhabditina</taxon>
        <taxon>Rhabditomorpha</taxon>
        <taxon>Strongyloidea</taxon>
        <taxon>Strongylidae</taxon>
        <taxon>Strongylus</taxon>
    </lineage>
</organism>
<sequence>MCKHGRSCISWAFDKHRERPEEELNKNEEAAFVPSEEATDHLTDLEPRAHLSIRPFSQCSVTSRDVD</sequence>